<dbReference type="PROSITE" id="PS50042">
    <property type="entry name" value="CNMP_BINDING_3"/>
    <property type="match status" value="1"/>
</dbReference>
<dbReference type="PROSITE" id="PS51063">
    <property type="entry name" value="HTH_CRP_2"/>
    <property type="match status" value="1"/>
</dbReference>
<dbReference type="Pfam" id="PF00027">
    <property type="entry name" value="cNMP_binding"/>
    <property type="match status" value="1"/>
</dbReference>
<dbReference type="Pfam" id="PF13545">
    <property type="entry name" value="HTH_Crp_2"/>
    <property type="match status" value="1"/>
</dbReference>
<feature type="domain" description="HTH crp-type" evidence="5">
    <location>
        <begin position="149"/>
        <end position="220"/>
    </location>
</feature>
<reference evidence="6 7" key="1">
    <citation type="submission" date="2023-07" db="EMBL/GenBank/DDBJ databases">
        <authorList>
            <person name="Lian W.-H."/>
        </authorList>
    </citation>
    <scope>NUCLEOTIDE SEQUENCE [LARGE SCALE GENOMIC DNA]</scope>
    <source>
        <strain evidence="6 7">SYSU DXS3180</strain>
    </source>
</reference>
<sequence length="229" mass="25879">MKKSKAGCDLQTCYLCRLSMKEWKPAIGAAKTNIVLKKGEVLFSEDEEVKGMYFVYDGTIKVHKKWGDDKDLLLRFATKGDIVGHRGIGSGNVYPVSATALESSTVCYVDLDFFNASLTCNQHLTQELLKFYAQELYESEKNMRNLAHMPVKGRLANAFLSLRKKFGETKDGALNIELSRQDLASYTGATYETVFRILNEMLNEGLVEIDRKKIILKKIEELEGLTMPE</sequence>
<evidence type="ECO:0000259" key="4">
    <source>
        <dbReference type="PROSITE" id="PS50042"/>
    </source>
</evidence>
<dbReference type="InterPro" id="IPR036390">
    <property type="entry name" value="WH_DNA-bd_sf"/>
</dbReference>
<dbReference type="InterPro" id="IPR036388">
    <property type="entry name" value="WH-like_DNA-bd_sf"/>
</dbReference>
<dbReference type="RefSeq" id="WP_369327583.1">
    <property type="nucleotide sequence ID" value="NZ_JAULBC010000001.1"/>
</dbReference>
<dbReference type="CDD" id="cd00038">
    <property type="entry name" value="CAP_ED"/>
    <property type="match status" value="1"/>
</dbReference>
<dbReference type="PANTHER" id="PTHR24567">
    <property type="entry name" value="CRP FAMILY TRANSCRIPTIONAL REGULATORY PROTEIN"/>
    <property type="match status" value="1"/>
</dbReference>
<dbReference type="InterPro" id="IPR018490">
    <property type="entry name" value="cNMP-bd_dom_sf"/>
</dbReference>
<dbReference type="SMART" id="SM00419">
    <property type="entry name" value="HTH_CRP"/>
    <property type="match status" value="1"/>
</dbReference>
<keyword evidence="7" id="KW-1185">Reference proteome</keyword>
<dbReference type="SMART" id="SM00100">
    <property type="entry name" value="cNMP"/>
    <property type="match status" value="1"/>
</dbReference>
<dbReference type="EMBL" id="JAULBC010000001">
    <property type="protein sequence ID" value="MEX6686192.1"/>
    <property type="molecule type" value="Genomic_DNA"/>
</dbReference>
<dbReference type="PANTHER" id="PTHR24567:SF74">
    <property type="entry name" value="HTH-TYPE TRANSCRIPTIONAL REGULATOR ARCR"/>
    <property type="match status" value="1"/>
</dbReference>
<evidence type="ECO:0000256" key="2">
    <source>
        <dbReference type="ARBA" id="ARBA00023125"/>
    </source>
</evidence>
<keyword evidence="1" id="KW-0805">Transcription regulation</keyword>
<dbReference type="CDD" id="cd00092">
    <property type="entry name" value="HTH_CRP"/>
    <property type="match status" value="1"/>
</dbReference>
<dbReference type="InterPro" id="IPR050397">
    <property type="entry name" value="Env_Response_Regulators"/>
</dbReference>
<proteinExistence type="predicted"/>
<dbReference type="SUPFAM" id="SSF46785">
    <property type="entry name" value="Winged helix' DNA-binding domain"/>
    <property type="match status" value="1"/>
</dbReference>
<protein>
    <submittedName>
        <fullName evidence="6">Crp/Fnr family transcriptional regulator</fullName>
    </submittedName>
</protein>
<name>A0ABV3Z8K8_9BACT</name>
<gene>
    <name evidence="6" type="ORF">QTN47_01730</name>
</gene>
<dbReference type="InterPro" id="IPR012318">
    <property type="entry name" value="HTH_CRP"/>
</dbReference>
<evidence type="ECO:0000256" key="1">
    <source>
        <dbReference type="ARBA" id="ARBA00023015"/>
    </source>
</evidence>
<dbReference type="InterPro" id="IPR000595">
    <property type="entry name" value="cNMP-bd_dom"/>
</dbReference>
<evidence type="ECO:0000313" key="6">
    <source>
        <dbReference type="EMBL" id="MEX6686192.1"/>
    </source>
</evidence>
<dbReference type="InterPro" id="IPR014710">
    <property type="entry name" value="RmlC-like_jellyroll"/>
</dbReference>
<dbReference type="Gene3D" id="2.60.120.10">
    <property type="entry name" value="Jelly Rolls"/>
    <property type="match status" value="1"/>
</dbReference>
<accession>A0ABV3Z8K8</accession>
<evidence type="ECO:0000313" key="7">
    <source>
        <dbReference type="Proteomes" id="UP001560573"/>
    </source>
</evidence>
<feature type="domain" description="Cyclic nucleotide-binding" evidence="4">
    <location>
        <begin position="14"/>
        <end position="135"/>
    </location>
</feature>
<dbReference type="SUPFAM" id="SSF51206">
    <property type="entry name" value="cAMP-binding domain-like"/>
    <property type="match status" value="1"/>
</dbReference>
<evidence type="ECO:0000256" key="3">
    <source>
        <dbReference type="ARBA" id="ARBA00023163"/>
    </source>
</evidence>
<organism evidence="6 7">
    <name type="scientific">Danxiaibacter flavus</name>
    <dbReference type="NCBI Taxonomy" id="3049108"/>
    <lineage>
        <taxon>Bacteria</taxon>
        <taxon>Pseudomonadati</taxon>
        <taxon>Bacteroidota</taxon>
        <taxon>Chitinophagia</taxon>
        <taxon>Chitinophagales</taxon>
        <taxon>Chitinophagaceae</taxon>
        <taxon>Danxiaibacter</taxon>
    </lineage>
</organism>
<dbReference type="Gene3D" id="1.10.10.10">
    <property type="entry name" value="Winged helix-like DNA-binding domain superfamily/Winged helix DNA-binding domain"/>
    <property type="match status" value="1"/>
</dbReference>
<keyword evidence="3" id="KW-0804">Transcription</keyword>
<dbReference type="PRINTS" id="PR00034">
    <property type="entry name" value="HTHCRP"/>
</dbReference>
<evidence type="ECO:0000259" key="5">
    <source>
        <dbReference type="PROSITE" id="PS51063"/>
    </source>
</evidence>
<keyword evidence="2" id="KW-0238">DNA-binding</keyword>
<dbReference type="Proteomes" id="UP001560573">
    <property type="component" value="Unassembled WGS sequence"/>
</dbReference>
<comment type="caution">
    <text evidence="6">The sequence shown here is derived from an EMBL/GenBank/DDBJ whole genome shotgun (WGS) entry which is preliminary data.</text>
</comment>